<name>A0ABW4LBC8_9MICO</name>
<sequence length="699" mass="72371">MTDEPGPSRIGPDRRGRSVPPTPVTGVGPRNPIIATRRFVLGTAIAGAAVANAAHLLRAPTADPYAGGRVLDGEGVRTTVLDPTDPVFGAVGDGIVLGDLVAQAGSTTVSSATAPFTSTERDRDKLVVWRGVGDEVATGIIESVRSPTEAVLRSAAAASSQRDGGPNTNAAVGTDNTAALNAAFRAAQAATASVAPERRRQVPTTEVHLPRGVFLTRALDPFEQAGVTVSGEGRFSTILASVDDGAWMQLSPFDADPSDAFQGNAFDWTFRDIQFLNPAFGNTSSEGRRTGRAVQDNGSGGTRIISCSFIGLSYGFCGAHGSDFSEIREAVFSNCDVGFYFGPGSQQLEITKTDATQCREGAVFEGAPHWHIGGASSFEDPSVSAITIEAKASGRTRLGVPVDVGGAFYSGKFLIDQAAWFETNSGGNGRTCPRMIWVRGESPFEIPVEGVVVRDAYVIAGGDQVPDAGTAFLELETARASPEAVVIESLVMGGDYFNAVFRNSGTADTSSPRLVAIAAPDSVALTAGPAAGAKILLRDGSSRAALRMAAPAAEQTPLRLVARSGQGATPLLSTGPAASDGDVSGIAGGGALLDAFRAERSAGGEVEIDANTCNYFSCSISGSTALRIVNPPRGPSQRLVVEVVADGQDRAVTWPSDCRFAAGDPPGRVRASTRTSVTFSWHPSAALWIETARAVDVPA</sequence>
<evidence type="ECO:0000313" key="2">
    <source>
        <dbReference type="EMBL" id="MFD1720163.1"/>
    </source>
</evidence>
<protein>
    <recommendedName>
        <fullName evidence="4">Pectate lyase superfamily protein domain-containing protein</fullName>
    </recommendedName>
</protein>
<keyword evidence="3" id="KW-1185">Reference proteome</keyword>
<evidence type="ECO:0000256" key="1">
    <source>
        <dbReference type="SAM" id="MobiDB-lite"/>
    </source>
</evidence>
<accession>A0ABW4LBC8</accession>
<proteinExistence type="predicted"/>
<dbReference type="Gene3D" id="2.160.20.10">
    <property type="entry name" value="Single-stranded right-handed beta-helix, Pectin lyase-like"/>
    <property type="match status" value="1"/>
</dbReference>
<dbReference type="EMBL" id="JBHUEA010000001">
    <property type="protein sequence ID" value="MFD1720163.1"/>
    <property type="molecule type" value="Genomic_DNA"/>
</dbReference>
<evidence type="ECO:0000313" key="3">
    <source>
        <dbReference type="Proteomes" id="UP001597347"/>
    </source>
</evidence>
<gene>
    <name evidence="2" type="ORF">ACFSBI_01250</name>
</gene>
<dbReference type="InterPro" id="IPR012334">
    <property type="entry name" value="Pectin_lyas_fold"/>
</dbReference>
<dbReference type="Proteomes" id="UP001597347">
    <property type="component" value="Unassembled WGS sequence"/>
</dbReference>
<dbReference type="RefSeq" id="WP_377931370.1">
    <property type="nucleotide sequence ID" value="NZ_JBHUEA010000001.1"/>
</dbReference>
<dbReference type="InterPro" id="IPR011050">
    <property type="entry name" value="Pectin_lyase_fold/virulence"/>
</dbReference>
<evidence type="ECO:0008006" key="4">
    <source>
        <dbReference type="Google" id="ProtNLM"/>
    </source>
</evidence>
<comment type="caution">
    <text evidence="2">The sequence shown here is derived from an EMBL/GenBank/DDBJ whole genome shotgun (WGS) entry which is preliminary data.</text>
</comment>
<organism evidence="2 3">
    <name type="scientific">Amnibacterium endophyticum</name>
    <dbReference type="NCBI Taxonomy" id="2109337"/>
    <lineage>
        <taxon>Bacteria</taxon>
        <taxon>Bacillati</taxon>
        <taxon>Actinomycetota</taxon>
        <taxon>Actinomycetes</taxon>
        <taxon>Micrococcales</taxon>
        <taxon>Microbacteriaceae</taxon>
        <taxon>Amnibacterium</taxon>
    </lineage>
</organism>
<feature type="region of interest" description="Disordered" evidence="1">
    <location>
        <begin position="1"/>
        <end position="30"/>
    </location>
</feature>
<reference evidence="3" key="1">
    <citation type="journal article" date="2019" name="Int. J. Syst. Evol. Microbiol.">
        <title>The Global Catalogue of Microorganisms (GCM) 10K type strain sequencing project: providing services to taxonomists for standard genome sequencing and annotation.</title>
        <authorList>
            <consortium name="The Broad Institute Genomics Platform"/>
            <consortium name="The Broad Institute Genome Sequencing Center for Infectious Disease"/>
            <person name="Wu L."/>
            <person name="Ma J."/>
        </authorList>
    </citation>
    <scope>NUCLEOTIDE SEQUENCE [LARGE SCALE GENOMIC DNA]</scope>
    <source>
        <strain evidence="3">CGMCC 1.12471</strain>
    </source>
</reference>
<dbReference type="SUPFAM" id="SSF51126">
    <property type="entry name" value="Pectin lyase-like"/>
    <property type="match status" value="1"/>
</dbReference>